<dbReference type="SUPFAM" id="SSF54909">
    <property type="entry name" value="Dimeric alpha+beta barrel"/>
    <property type="match status" value="1"/>
</dbReference>
<evidence type="ECO:0000313" key="7">
    <source>
        <dbReference type="EMBL" id="SDW30853.1"/>
    </source>
</evidence>
<evidence type="ECO:0000256" key="3">
    <source>
        <dbReference type="ARBA" id="ARBA00023159"/>
    </source>
</evidence>
<dbReference type="OrthoDB" id="166264at2"/>
<evidence type="ECO:0000256" key="1">
    <source>
        <dbReference type="ARBA" id="ARBA00023015"/>
    </source>
</evidence>
<dbReference type="Gene3D" id="3.30.70.920">
    <property type="match status" value="1"/>
</dbReference>
<dbReference type="EMBL" id="FNNE01000002">
    <property type="protein sequence ID" value="SDW30853.1"/>
    <property type="molecule type" value="Genomic_DNA"/>
</dbReference>
<dbReference type="RefSeq" id="WP_091811495.1">
    <property type="nucleotide sequence ID" value="NZ_FNNE01000002.1"/>
</dbReference>
<dbReference type="PANTHER" id="PTHR30154">
    <property type="entry name" value="LEUCINE-RESPONSIVE REGULATORY PROTEIN"/>
    <property type="match status" value="1"/>
</dbReference>
<accession>A0A1H2SGM8</accession>
<dbReference type="PRINTS" id="PR00033">
    <property type="entry name" value="HTHASNC"/>
</dbReference>
<evidence type="ECO:0000313" key="8">
    <source>
        <dbReference type="Proteomes" id="UP000199675"/>
    </source>
</evidence>
<dbReference type="GO" id="GO:0043565">
    <property type="term" value="F:sequence-specific DNA binding"/>
    <property type="evidence" value="ECO:0007669"/>
    <property type="project" value="InterPro"/>
</dbReference>
<dbReference type="SMART" id="SM00344">
    <property type="entry name" value="HTH_ASNC"/>
    <property type="match status" value="1"/>
</dbReference>
<keyword evidence="3" id="KW-0010">Activator</keyword>
<evidence type="ECO:0000256" key="4">
    <source>
        <dbReference type="ARBA" id="ARBA00023163"/>
    </source>
</evidence>
<keyword evidence="8" id="KW-1185">Reference proteome</keyword>
<dbReference type="GO" id="GO:0006355">
    <property type="term" value="P:regulation of DNA-templated transcription"/>
    <property type="evidence" value="ECO:0007669"/>
    <property type="project" value="UniProtKB-ARBA"/>
</dbReference>
<protein>
    <recommendedName>
        <fullName evidence="5">Leucine-responsive regulatory protein</fullName>
    </recommendedName>
</protein>
<dbReference type="STRING" id="488533.SAMN04487960_102127"/>
<dbReference type="Proteomes" id="UP000199675">
    <property type="component" value="Unassembled WGS sequence"/>
</dbReference>
<dbReference type="InterPro" id="IPR000485">
    <property type="entry name" value="AsnC-type_HTH_dom"/>
</dbReference>
<dbReference type="Pfam" id="PF01037">
    <property type="entry name" value="AsnC_trans_reg"/>
    <property type="match status" value="1"/>
</dbReference>
<gene>
    <name evidence="7" type="ORF">SAMN04487960_102127</name>
</gene>
<dbReference type="GO" id="GO:0006524">
    <property type="term" value="P:alanine catabolic process"/>
    <property type="evidence" value="ECO:0007669"/>
    <property type="project" value="TreeGrafter"/>
</dbReference>
<dbReference type="SUPFAM" id="SSF46785">
    <property type="entry name" value="Winged helix' DNA-binding domain"/>
    <property type="match status" value="1"/>
</dbReference>
<evidence type="ECO:0000256" key="2">
    <source>
        <dbReference type="ARBA" id="ARBA00023125"/>
    </source>
</evidence>
<dbReference type="AlphaFoldDB" id="A0A1H2SGM8"/>
<dbReference type="InterPro" id="IPR036388">
    <property type="entry name" value="WH-like_DNA-bd_sf"/>
</dbReference>
<name>A0A1H2SGM8_9GAMM</name>
<organism evidence="7 8">
    <name type="scientific">Marinobacter mobilis</name>
    <dbReference type="NCBI Taxonomy" id="488533"/>
    <lineage>
        <taxon>Bacteria</taxon>
        <taxon>Pseudomonadati</taxon>
        <taxon>Pseudomonadota</taxon>
        <taxon>Gammaproteobacteria</taxon>
        <taxon>Pseudomonadales</taxon>
        <taxon>Marinobacteraceae</taxon>
        <taxon>Marinobacter</taxon>
    </lineage>
</organism>
<keyword evidence="4" id="KW-0804">Transcription</keyword>
<dbReference type="Pfam" id="PF13412">
    <property type="entry name" value="HTH_24"/>
    <property type="match status" value="1"/>
</dbReference>
<dbReference type="GO" id="GO:0043201">
    <property type="term" value="P:response to L-leucine"/>
    <property type="evidence" value="ECO:0007669"/>
    <property type="project" value="TreeGrafter"/>
</dbReference>
<dbReference type="InterPro" id="IPR036390">
    <property type="entry name" value="WH_DNA-bd_sf"/>
</dbReference>
<dbReference type="PROSITE" id="PS50956">
    <property type="entry name" value="HTH_ASNC_2"/>
    <property type="match status" value="1"/>
</dbReference>
<keyword evidence="1" id="KW-0805">Transcription regulation</keyword>
<dbReference type="GO" id="GO:0005829">
    <property type="term" value="C:cytosol"/>
    <property type="evidence" value="ECO:0007669"/>
    <property type="project" value="TreeGrafter"/>
</dbReference>
<keyword evidence="2" id="KW-0238">DNA-binding</keyword>
<dbReference type="InterPro" id="IPR019887">
    <property type="entry name" value="Tscrpt_reg_AsnC/Lrp_C"/>
</dbReference>
<dbReference type="InterPro" id="IPR019888">
    <property type="entry name" value="Tscrpt_reg_AsnC-like"/>
</dbReference>
<feature type="domain" description="HTH asnC-type" evidence="6">
    <location>
        <begin position="4"/>
        <end position="65"/>
    </location>
</feature>
<evidence type="ECO:0000256" key="5">
    <source>
        <dbReference type="ARBA" id="ARBA00039227"/>
    </source>
</evidence>
<sequence>MGELDRIDHGIIRELQKNARITVTELASRVGLSKTPCQVRMRRLEEQGYITGYTALVNMAKLGLDHIAFAQVTLNDTSSKTLEAFNSAVNQIAAVEQCHMIAGNFDYVLKVRTRNMEEYRQVLGEQISALPHVLQTSTFVVMENVKEPGDHSQPYPGDVTAHA</sequence>
<dbReference type="PANTHER" id="PTHR30154:SF0">
    <property type="entry name" value="LEUCINE-RESPONSIVE REGULATORY PROTEIN"/>
    <property type="match status" value="1"/>
</dbReference>
<dbReference type="CDD" id="cd00090">
    <property type="entry name" value="HTH_ARSR"/>
    <property type="match status" value="1"/>
</dbReference>
<dbReference type="InterPro" id="IPR011008">
    <property type="entry name" value="Dimeric_a/b-barrel"/>
</dbReference>
<evidence type="ECO:0000259" key="6">
    <source>
        <dbReference type="PROSITE" id="PS50956"/>
    </source>
</evidence>
<dbReference type="Gene3D" id="1.10.10.10">
    <property type="entry name" value="Winged helix-like DNA-binding domain superfamily/Winged helix DNA-binding domain"/>
    <property type="match status" value="1"/>
</dbReference>
<proteinExistence type="predicted"/>
<reference evidence="7 8" key="1">
    <citation type="submission" date="2016-10" db="EMBL/GenBank/DDBJ databases">
        <authorList>
            <person name="de Groot N.N."/>
        </authorList>
    </citation>
    <scope>NUCLEOTIDE SEQUENCE [LARGE SCALE GENOMIC DNA]</scope>
    <source>
        <strain evidence="7 8">CGMCC 1.7059</strain>
    </source>
</reference>
<dbReference type="InterPro" id="IPR011991">
    <property type="entry name" value="ArsR-like_HTH"/>
</dbReference>